<evidence type="ECO:0000256" key="2">
    <source>
        <dbReference type="ARBA" id="ARBA00007534"/>
    </source>
</evidence>
<feature type="active site" evidence="10">
    <location>
        <position position="215"/>
    </location>
</feature>
<dbReference type="InterPro" id="IPR043580">
    <property type="entry name" value="CUTINASE_1"/>
</dbReference>
<dbReference type="PANTHER" id="PTHR48250:SF1">
    <property type="entry name" value="CUTINASE"/>
    <property type="match status" value="1"/>
</dbReference>
<evidence type="ECO:0000256" key="5">
    <source>
        <dbReference type="ARBA" id="ARBA00022525"/>
    </source>
</evidence>
<keyword evidence="14" id="KW-1185">Reference proteome</keyword>
<protein>
    <recommendedName>
        <fullName evidence="3 12">Cutinase</fullName>
        <ecNumber evidence="3 12">3.1.1.74</ecNumber>
    </recommendedName>
</protein>
<feature type="disulfide bond" evidence="11">
    <location>
        <begin position="211"/>
        <end position="218"/>
    </location>
</feature>
<keyword evidence="6 12" id="KW-0732">Signal</keyword>
<organism evidence="13 14">
    <name type="scientific">Escovopsis weberi</name>
    <dbReference type="NCBI Taxonomy" id="150374"/>
    <lineage>
        <taxon>Eukaryota</taxon>
        <taxon>Fungi</taxon>
        <taxon>Dikarya</taxon>
        <taxon>Ascomycota</taxon>
        <taxon>Pezizomycotina</taxon>
        <taxon>Sordariomycetes</taxon>
        <taxon>Hypocreomycetidae</taxon>
        <taxon>Hypocreales</taxon>
        <taxon>Hypocreaceae</taxon>
        <taxon>Escovopsis</taxon>
    </lineage>
</organism>
<dbReference type="GO" id="GO:0016052">
    <property type="term" value="P:carbohydrate catabolic process"/>
    <property type="evidence" value="ECO:0007669"/>
    <property type="project" value="TreeGrafter"/>
</dbReference>
<feature type="signal peptide" evidence="12">
    <location>
        <begin position="1"/>
        <end position="17"/>
    </location>
</feature>
<evidence type="ECO:0000313" key="14">
    <source>
        <dbReference type="Proteomes" id="UP000053831"/>
    </source>
</evidence>
<dbReference type="GO" id="GO:0005576">
    <property type="term" value="C:extracellular region"/>
    <property type="evidence" value="ECO:0007669"/>
    <property type="project" value="UniProtKB-SubCell"/>
</dbReference>
<dbReference type="SUPFAM" id="SSF53474">
    <property type="entry name" value="alpha/beta-Hydrolases"/>
    <property type="match status" value="1"/>
</dbReference>
<dbReference type="EMBL" id="LGSR01000028">
    <property type="protein sequence ID" value="KOS17221.1"/>
    <property type="molecule type" value="Genomic_DNA"/>
</dbReference>
<keyword evidence="5 12" id="KW-0964">Secreted</keyword>
<dbReference type="Pfam" id="PF01083">
    <property type="entry name" value="Cutinase"/>
    <property type="match status" value="1"/>
</dbReference>
<proteinExistence type="inferred from homology"/>
<evidence type="ECO:0000256" key="8">
    <source>
        <dbReference type="ARBA" id="ARBA00023157"/>
    </source>
</evidence>
<evidence type="ECO:0000256" key="10">
    <source>
        <dbReference type="PIRSR" id="PIRSR611150-1"/>
    </source>
</evidence>
<dbReference type="OrthoDB" id="2975078at2759"/>
<dbReference type="Proteomes" id="UP000053831">
    <property type="component" value="Unassembled WGS sequence"/>
</dbReference>
<dbReference type="InterPro" id="IPR000675">
    <property type="entry name" value="Cutinase/axe"/>
</dbReference>
<evidence type="ECO:0000256" key="7">
    <source>
        <dbReference type="ARBA" id="ARBA00022801"/>
    </source>
</evidence>
<dbReference type="Gene3D" id="3.40.50.1820">
    <property type="entry name" value="alpha/beta hydrolase"/>
    <property type="match status" value="1"/>
</dbReference>
<feature type="chain" id="PRO_5005732321" description="Cutinase" evidence="12">
    <location>
        <begin position="18"/>
        <end position="246"/>
    </location>
</feature>
<dbReference type="PANTHER" id="PTHR48250">
    <property type="entry name" value="CUTINASE 2-RELATED"/>
    <property type="match status" value="1"/>
</dbReference>
<dbReference type="SMART" id="SM01110">
    <property type="entry name" value="Cutinase"/>
    <property type="match status" value="1"/>
</dbReference>
<dbReference type="InterPro" id="IPR029058">
    <property type="entry name" value="AB_hydrolase_fold"/>
</dbReference>
<comment type="subcellular location">
    <subcellularLocation>
        <location evidence="1 12">Secreted</location>
    </subcellularLocation>
</comment>
<comment type="caution">
    <text evidence="13">The sequence shown here is derived from an EMBL/GenBank/DDBJ whole genome shotgun (WGS) entry which is preliminary data.</text>
</comment>
<evidence type="ECO:0000256" key="1">
    <source>
        <dbReference type="ARBA" id="ARBA00004613"/>
    </source>
</evidence>
<evidence type="ECO:0000256" key="3">
    <source>
        <dbReference type="ARBA" id="ARBA00013095"/>
    </source>
</evidence>
<evidence type="ECO:0000256" key="4">
    <source>
        <dbReference type="ARBA" id="ARBA00022487"/>
    </source>
</evidence>
<evidence type="ECO:0000313" key="13">
    <source>
        <dbReference type="EMBL" id="KOS17221.1"/>
    </source>
</evidence>
<evidence type="ECO:0000256" key="11">
    <source>
        <dbReference type="PIRSR" id="PIRSR611150-2"/>
    </source>
</evidence>
<evidence type="ECO:0000256" key="12">
    <source>
        <dbReference type="RuleBase" id="RU361263"/>
    </source>
</evidence>
<feature type="disulfide bond" evidence="11">
    <location>
        <begin position="78"/>
        <end position="152"/>
    </location>
</feature>
<evidence type="ECO:0000256" key="6">
    <source>
        <dbReference type="ARBA" id="ARBA00022729"/>
    </source>
</evidence>
<accession>A0A0M8N0H0</accession>
<comment type="function">
    <text evidence="12">Catalyzes the hydrolysis of complex carboxylic polyesters found in the cell wall of plants. Degrades cutin, a macromolecule that forms the structure of the plant cuticle.</text>
</comment>
<sequence length="246" mass="25649">MRAFSLLAAALAGQALAVPLEAESFEKRNWPAIDTFLAEIASLFPASFLINSGCDLISFGENAAADIFGIPDTRNDPCGDVTMIFARGTCDAGNIGVLVAPFVARSIQENLGRRTLAVKGLTYPASVVDYLTGSKPNGVLLANMINTTIAQCPNTKIVVGGYSQGAMVVHNAAAALDAATMAHVSAVVLFGDPYSHQPVANIDSSRVKVYCNPGDNICDNGPIITVAHLTYATYADAAAAFVVSHV</sequence>
<dbReference type="InterPro" id="IPR011150">
    <property type="entry name" value="Cutinase_monf"/>
</dbReference>
<gene>
    <name evidence="13" type="ORF">ESCO_005939</name>
</gene>
<dbReference type="GO" id="GO:0050525">
    <property type="term" value="F:cutinase activity"/>
    <property type="evidence" value="ECO:0007669"/>
    <property type="project" value="UniProtKB-UniRule"/>
</dbReference>
<evidence type="ECO:0000256" key="9">
    <source>
        <dbReference type="ARBA" id="ARBA00034045"/>
    </source>
</evidence>
<dbReference type="PROSITE" id="PS00155">
    <property type="entry name" value="CUTINASE_1"/>
    <property type="match status" value="1"/>
</dbReference>
<feature type="active site" description="Nucleophile" evidence="10">
    <location>
        <position position="163"/>
    </location>
</feature>
<comment type="catalytic activity">
    <reaction evidence="9 12">
        <text>cutin + H2O = cutin monomers.</text>
        <dbReference type="EC" id="3.1.1.74"/>
    </reaction>
</comment>
<keyword evidence="4 12" id="KW-0719">Serine esterase</keyword>
<dbReference type="AlphaFoldDB" id="A0A0M8N0H0"/>
<keyword evidence="8 11" id="KW-1015">Disulfide bond</keyword>
<dbReference type="PRINTS" id="PR00129">
    <property type="entry name" value="CUTINASE"/>
</dbReference>
<dbReference type="EC" id="3.1.1.74" evidence="3 12"/>
<name>A0A0M8N0H0_ESCWE</name>
<keyword evidence="7 12" id="KW-0378">Hydrolase</keyword>
<comment type="similarity">
    <text evidence="2 12">Belongs to the cutinase family.</text>
</comment>
<feature type="active site" description="Proton donor/acceptor" evidence="10">
    <location>
        <position position="228"/>
    </location>
</feature>
<reference evidence="13 14" key="1">
    <citation type="submission" date="2015-07" db="EMBL/GenBank/DDBJ databases">
        <title>The genome of the fungus Escovopsis weberi, a specialized disease agent of ant agriculture.</title>
        <authorList>
            <person name="de Man T.J."/>
            <person name="Stajich J.E."/>
            <person name="Kubicek C.P."/>
            <person name="Chenthamara K."/>
            <person name="Atanasova L."/>
            <person name="Druzhinina I.S."/>
            <person name="Birnbaum S."/>
            <person name="Barribeau S.M."/>
            <person name="Teiling C."/>
            <person name="Suen G."/>
            <person name="Currie C."/>
            <person name="Gerardo N.M."/>
        </authorList>
    </citation>
    <scope>NUCLEOTIDE SEQUENCE [LARGE SCALE GENOMIC DNA]</scope>
</reference>